<name>X1GFR4_9ZZZZ</name>
<dbReference type="AlphaFoldDB" id="X1GFR4"/>
<comment type="caution">
    <text evidence="2">The sequence shown here is derived from an EMBL/GenBank/DDBJ whole genome shotgun (WGS) entry which is preliminary data.</text>
</comment>
<feature type="coiled-coil region" evidence="1">
    <location>
        <begin position="24"/>
        <end position="75"/>
    </location>
</feature>
<accession>X1GFR4</accession>
<proteinExistence type="predicted"/>
<organism evidence="2">
    <name type="scientific">marine sediment metagenome</name>
    <dbReference type="NCBI Taxonomy" id="412755"/>
    <lineage>
        <taxon>unclassified sequences</taxon>
        <taxon>metagenomes</taxon>
        <taxon>ecological metagenomes</taxon>
    </lineage>
</organism>
<evidence type="ECO:0000313" key="2">
    <source>
        <dbReference type="EMBL" id="GAH56032.1"/>
    </source>
</evidence>
<sequence length="85" mass="10089">MVEKEEKDIHNEVAILQKKFFSSSKEFSELKAKLDDKNAELEKDSAQLKSFNREFLIAEKKLKDAQNELSLFRRKFLRWAITLIL</sequence>
<protein>
    <submittedName>
        <fullName evidence="2">Uncharacterized protein</fullName>
    </submittedName>
</protein>
<gene>
    <name evidence="2" type="ORF">S03H2_28346</name>
</gene>
<keyword evidence="1" id="KW-0175">Coiled coil</keyword>
<evidence type="ECO:0000256" key="1">
    <source>
        <dbReference type="SAM" id="Coils"/>
    </source>
</evidence>
<reference evidence="2" key="1">
    <citation type="journal article" date="2014" name="Front. Microbiol.">
        <title>High frequency of phylogenetically diverse reductive dehalogenase-homologous genes in deep subseafloor sedimentary metagenomes.</title>
        <authorList>
            <person name="Kawai M."/>
            <person name="Futagami T."/>
            <person name="Toyoda A."/>
            <person name="Takaki Y."/>
            <person name="Nishi S."/>
            <person name="Hori S."/>
            <person name="Arai W."/>
            <person name="Tsubouchi T."/>
            <person name="Morono Y."/>
            <person name="Uchiyama I."/>
            <person name="Ito T."/>
            <person name="Fujiyama A."/>
            <person name="Inagaki F."/>
            <person name="Takami H."/>
        </authorList>
    </citation>
    <scope>NUCLEOTIDE SEQUENCE</scope>
    <source>
        <strain evidence="2">Expedition CK06-06</strain>
    </source>
</reference>
<dbReference type="EMBL" id="BARU01017074">
    <property type="protein sequence ID" value="GAH56032.1"/>
    <property type="molecule type" value="Genomic_DNA"/>
</dbReference>